<evidence type="ECO:0000256" key="6">
    <source>
        <dbReference type="ARBA" id="ARBA00022927"/>
    </source>
</evidence>
<keyword evidence="3" id="KW-0813">Transport</keyword>
<evidence type="ECO:0000256" key="11">
    <source>
        <dbReference type="SAM" id="Phobius"/>
    </source>
</evidence>
<evidence type="ECO:0000256" key="8">
    <source>
        <dbReference type="ARBA" id="ARBA00023010"/>
    </source>
</evidence>
<evidence type="ECO:0000256" key="4">
    <source>
        <dbReference type="ARBA" id="ARBA00022475"/>
    </source>
</evidence>
<feature type="compositionally biased region" description="Polar residues" evidence="10">
    <location>
        <begin position="146"/>
        <end position="155"/>
    </location>
</feature>
<comment type="similarity">
    <text evidence="2">Belongs to the YajC family.</text>
</comment>
<evidence type="ECO:0000256" key="5">
    <source>
        <dbReference type="ARBA" id="ARBA00022692"/>
    </source>
</evidence>
<dbReference type="Pfam" id="PF02699">
    <property type="entry name" value="YajC"/>
    <property type="match status" value="1"/>
</dbReference>
<evidence type="ECO:0000313" key="13">
    <source>
        <dbReference type="Proteomes" id="UP000247832"/>
    </source>
</evidence>
<dbReference type="PANTHER" id="PTHR33909">
    <property type="entry name" value="SEC TRANSLOCON ACCESSORY COMPLEX SUBUNIT YAJC"/>
    <property type="match status" value="1"/>
</dbReference>
<dbReference type="EMBL" id="QJVD01000009">
    <property type="protein sequence ID" value="PYI67445.1"/>
    <property type="molecule type" value="Genomic_DNA"/>
</dbReference>
<evidence type="ECO:0000313" key="12">
    <source>
        <dbReference type="EMBL" id="PYI67445.1"/>
    </source>
</evidence>
<feature type="transmembrane region" description="Helical" evidence="11">
    <location>
        <begin position="28"/>
        <end position="44"/>
    </location>
</feature>
<keyword evidence="7 11" id="KW-1133">Transmembrane helix</keyword>
<dbReference type="GO" id="GO:0015031">
    <property type="term" value="P:protein transport"/>
    <property type="evidence" value="ECO:0007669"/>
    <property type="project" value="UniProtKB-KW"/>
</dbReference>
<dbReference type="AlphaFoldDB" id="A0A2V5L7I5"/>
<name>A0A2V5L7I5_9MICC</name>
<dbReference type="OrthoDB" id="3267178at2"/>
<reference evidence="12 13" key="1">
    <citation type="submission" date="2018-05" db="EMBL/GenBank/DDBJ databases">
        <title>Genetic diversity of glacier-inhabiting Cryobacterium bacteria in China and description of Cryobacterium mengkeensis sp. nov. and Arthrobacter glacialis sp. nov.</title>
        <authorList>
            <person name="Liu Q."/>
            <person name="Xin Y.-H."/>
        </authorList>
    </citation>
    <scope>NUCLEOTIDE SEQUENCE [LARGE SCALE GENOMIC DNA]</scope>
    <source>
        <strain evidence="12 13">LI2</strain>
    </source>
</reference>
<keyword evidence="13" id="KW-1185">Reference proteome</keyword>
<accession>A0A2V5L7I5</accession>
<evidence type="ECO:0000256" key="10">
    <source>
        <dbReference type="SAM" id="MobiDB-lite"/>
    </source>
</evidence>
<keyword evidence="6" id="KW-0653">Protein transport</keyword>
<evidence type="ECO:0000256" key="3">
    <source>
        <dbReference type="ARBA" id="ARBA00022448"/>
    </source>
</evidence>
<keyword evidence="4" id="KW-1003">Cell membrane</keyword>
<evidence type="ECO:0000256" key="7">
    <source>
        <dbReference type="ARBA" id="ARBA00022989"/>
    </source>
</evidence>
<comment type="caution">
    <text evidence="12">The sequence shown here is derived from an EMBL/GenBank/DDBJ whole genome shotgun (WGS) entry which is preliminary data.</text>
</comment>
<proteinExistence type="inferred from homology"/>
<evidence type="ECO:0000256" key="1">
    <source>
        <dbReference type="ARBA" id="ARBA00004162"/>
    </source>
</evidence>
<feature type="compositionally biased region" description="Basic and acidic residues" evidence="10">
    <location>
        <begin position="130"/>
        <end position="144"/>
    </location>
</feature>
<protein>
    <submittedName>
        <fullName evidence="12">Preprotein translocase subunit YajC</fullName>
    </submittedName>
</protein>
<comment type="subcellular location">
    <subcellularLocation>
        <location evidence="1">Cell membrane</location>
        <topology evidence="1">Single-pass membrane protein</topology>
    </subcellularLocation>
</comment>
<dbReference type="SMART" id="SM01323">
    <property type="entry name" value="YajC"/>
    <property type="match status" value="1"/>
</dbReference>
<gene>
    <name evidence="12" type="ORF">CVV68_10105</name>
</gene>
<dbReference type="PANTHER" id="PTHR33909:SF1">
    <property type="entry name" value="SEC TRANSLOCON ACCESSORY COMPLEX SUBUNIT YAJC"/>
    <property type="match status" value="1"/>
</dbReference>
<evidence type="ECO:0000256" key="2">
    <source>
        <dbReference type="ARBA" id="ARBA00006742"/>
    </source>
</evidence>
<dbReference type="GO" id="GO:0005886">
    <property type="term" value="C:plasma membrane"/>
    <property type="evidence" value="ECO:0007669"/>
    <property type="project" value="UniProtKB-SubCell"/>
</dbReference>
<keyword evidence="9 11" id="KW-0472">Membrane</keyword>
<feature type="region of interest" description="Disordered" evidence="10">
    <location>
        <begin position="117"/>
        <end position="155"/>
    </location>
</feature>
<sequence length="155" mass="16569">MNGTFAVTLSSILAADQAAPAGGFNPMNLVLFALFALLIIMMIRKQRKTKAAAQEKQSKLSPGVDIMTNFGLFGHVKAVDTENNKIELEISPGVVVTVHSQTVAKIIDPADASLSGDSVPDDVSSLTLGLEKRDDSKESAEETLARLNQENNKDN</sequence>
<evidence type="ECO:0000256" key="9">
    <source>
        <dbReference type="ARBA" id="ARBA00023136"/>
    </source>
</evidence>
<dbReference type="InterPro" id="IPR003849">
    <property type="entry name" value="Preprotein_translocase_YajC"/>
</dbReference>
<keyword evidence="8" id="KW-0811">Translocation</keyword>
<keyword evidence="5 11" id="KW-0812">Transmembrane</keyword>
<organism evidence="12 13">
    <name type="scientific">Arthrobacter livingstonensis</name>
    <dbReference type="NCBI Taxonomy" id="670078"/>
    <lineage>
        <taxon>Bacteria</taxon>
        <taxon>Bacillati</taxon>
        <taxon>Actinomycetota</taxon>
        <taxon>Actinomycetes</taxon>
        <taxon>Micrococcales</taxon>
        <taxon>Micrococcaceae</taxon>
        <taxon>Arthrobacter</taxon>
    </lineage>
</organism>
<dbReference type="Proteomes" id="UP000247832">
    <property type="component" value="Unassembled WGS sequence"/>
</dbReference>